<dbReference type="PANTHER" id="PTHR43744:SF1">
    <property type="entry name" value="BINDING-PROTEIN-DEPENDENT TRANSPORT SYSTEMS INNER MEMBRANE COMPONENT"/>
    <property type="match status" value="1"/>
</dbReference>
<comment type="subcellular location">
    <subcellularLocation>
        <location evidence="1 7">Cell membrane</location>
        <topology evidence="1 7">Multi-pass membrane protein</topology>
    </subcellularLocation>
</comment>
<dbReference type="EMBL" id="JBHSMI010000042">
    <property type="protein sequence ID" value="MFC5405800.1"/>
    <property type="molecule type" value="Genomic_DNA"/>
</dbReference>
<dbReference type="Pfam" id="PF00528">
    <property type="entry name" value="BPD_transp_1"/>
    <property type="match status" value="1"/>
</dbReference>
<feature type="transmembrane region" description="Helical" evidence="7">
    <location>
        <begin position="270"/>
        <end position="289"/>
    </location>
</feature>
<feature type="transmembrane region" description="Helical" evidence="7">
    <location>
        <begin position="132"/>
        <end position="153"/>
    </location>
</feature>
<dbReference type="Proteomes" id="UP001596113">
    <property type="component" value="Unassembled WGS sequence"/>
</dbReference>
<feature type="transmembrane region" description="Helical" evidence="7">
    <location>
        <begin position="96"/>
        <end position="120"/>
    </location>
</feature>
<proteinExistence type="inferred from homology"/>
<evidence type="ECO:0000259" key="8">
    <source>
        <dbReference type="PROSITE" id="PS50928"/>
    </source>
</evidence>
<comment type="caution">
    <text evidence="9">The sequence shown here is derived from an EMBL/GenBank/DDBJ whole genome shotgun (WGS) entry which is preliminary data.</text>
</comment>
<accession>A0ABW0HZR4</accession>
<dbReference type="RefSeq" id="WP_378137415.1">
    <property type="nucleotide sequence ID" value="NZ_JBHSMI010000042.1"/>
</dbReference>
<keyword evidence="3" id="KW-1003">Cell membrane</keyword>
<keyword evidence="5 7" id="KW-1133">Transmembrane helix</keyword>
<organism evidence="9 10">
    <name type="scientific">Cohnella soli</name>
    <dbReference type="NCBI Taxonomy" id="425005"/>
    <lineage>
        <taxon>Bacteria</taxon>
        <taxon>Bacillati</taxon>
        <taxon>Bacillota</taxon>
        <taxon>Bacilli</taxon>
        <taxon>Bacillales</taxon>
        <taxon>Paenibacillaceae</taxon>
        <taxon>Cohnella</taxon>
    </lineage>
</organism>
<dbReference type="Gene3D" id="1.10.3720.10">
    <property type="entry name" value="MetI-like"/>
    <property type="match status" value="1"/>
</dbReference>
<keyword evidence="2 7" id="KW-0813">Transport</keyword>
<dbReference type="SUPFAM" id="SSF161098">
    <property type="entry name" value="MetI-like"/>
    <property type="match status" value="1"/>
</dbReference>
<feature type="transmembrane region" description="Helical" evidence="7">
    <location>
        <begin position="31"/>
        <end position="52"/>
    </location>
</feature>
<reference evidence="10" key="1">
    <citation type="journal article" date="2019" name="Int. J. Syst. Evol. Microbiol.">
        <title>The Global Catalogue of Microorganisms (GCM) 10K type strain sequencing project: providing services to taxonomists for standard genome sequencing and annotation.</title>
        <authorList>
            <consortium name="The Broad Institute Genomics Platform"/>
            <consortium name="The Broad Institute Genome Sequencing Center for Infectious Disease"/>
            <person name="Wu L."/>
            <person name="Ma J."/>
        </authorList>
    </citation>
    <scope>NUCLEOTIDE SEQUENCE [LARGE SCALE GENOMIC DNA]</scope>
    <source>
        <strain evidence="10">CGMCC 1.18575</strain>
    </source>
</reference>
<dbReference type="PANTHER" id="PTHR43744">
    <property type="entry name" value="ABC TRANSPORTER PERMEASE PROTEIN MG189-RELATED-RELATED"/>
    <property type="match status" value="1"/>
</dbReference>
<gene>
    <name evidence="9" type="ORF">ACFPOF_23905</name>
</gene>
<keyword evidence="6 7" id="KW-0472">Membrane</keyword>
<evidence type="ECO:0000256" key="7">
    <source>
        <dbReference type="RuleBase" id="RU363032"/>
    </source>
</evidence>
<dbReference type="PROSITE" id="PS50928">
    <property type="entry name" value="ABC_TM1"/>
    <property type="match status" value="1"/>
</dbReference>
<keyword evidence="4 7" id="KW-0812">Transmembrane</keyword>
<evidence type="ECO:0000256" key="3">
    <source>
        <dbReference type="ARBA" id="ARBA00022475"/>
    </source>
</evidence>
<evidence type="ECO:0000256" key="1">
    <source>
        <dbReference type="ARBA" id="ARBA00004651"/>
    </source>
</evidence>
<evidence type="ECO:0000256" key="4">
    <source>
        <dbReference type="ARBA" id="ARBA00022692"/>
    </source>
</evidence>
<evidence type="ECO:0000256" key="5">
    <source>
        <dbReference type="ARBA" id="ARBA00022989"/>
    </source>
</evidence>
<feature type="transmembrane region" description="Helical" evidence="7">
    <location>
        <begin position="207"/>
        <end position="232"/>
    </location>
</feature>
<sequence>MPVRIGRWARQWYGESTRWGSALRNMSGGNWFMIVFLLLLAAFMLLPLVYIFNHAFKPLHELLLFPPTFIVKDPTIRNFVELLSLTKSTFVPVSRYIFNSVVVTVLTTIGMVVTGALCAYPLSKHPFPGSKLVFGTIVISLLFVSEIIAIPRYVVVQSLGIMNTYWGHILPILALPVGVFLLKQFMDQVPNELLESAKIDGANEVRIFLRIVVPVVMPAMATVTILAFQSAWSNVETSSLFMQDDSMKTLPFYLSTLNSGMANSVARQGAVASGSLIMFLPSLLIFLFYQRKVIATMAHSGIK</sequence>
<dbReference type="CDD" id="cd06261">
    <property type="entry name" value="TM_PBP2"/>
    <property type="match status" value="1"/>
</dbReference>
<evidence type="ECO:0000256" key="6">
    <source>
        <dbReference type="ARBA" id="ARBA00023136"/>
    </source>
</evidence>
<feature type="transmembrane region" description="Helical" evidence="7">
    <location>
        <begin position="165"/>
        <end position="186"/>
    </location>
</feature>
<dbReference type="InterPro" id="IPR035906">
    <property type="entry name" value="MetI-like_sf"/>
</dbReference>
<dbReference type="InterPro" id="IPR000515">
    <property type="entry name" value="MetI-like"/>
</dbReference>
<evidence type="ECO:0000313" key="9">
    <source>
        <dbReference type="EMBL" id="MFC5405800.1"/>
    </source>
</evidence>
<evidence type="ECO:0000256" key="2">
    <source>
        <dbReference type="ARBA" id="ARBA00022448"/>
    </source>
</evidence>
<protein>
    <submittedName>
        <fullName evidence="9">Carbohydrate ABC transporter permease</fullName>
    </submittedName>
</protein>
<keyword evidence="10" id="KW-1185">Reference proteome</keyword>
<name>A0ABW0HZR4_9BACL</name>
<comment type="similarity">
    <text evidence="7">Belongs to the binding-protein-dependent transport system permease family.</text>
</comment>
<feature type="domain" description="ABC transmembrane type-1" evidence="8">
    <location>
        <begin position="97"/>
        <end position="289"/>
    </location>
</feature>
<evidence type="ECO:0000313" key="10">
    <source>
        <dbReference type="Proteomes" id="UP001596113"/>
    </source>
</evidence>